<dbReference type="InterPro" id="IPR001245">
    <property type="entry name" value="Ser-Thr/Tyr_kinase_cat_dom"/>
</dbReference>
<keyword evidence="10 15" id="KW-0472">Membrane</keyword>
<keyword evidence="7" id="KW-0418">Kinase</keyword>
<dbReference type="InterPro" id="IPR000719">
    <property type="entry name" value="Prot_kinase_dom"/>
</dbReference>
<evidence type="ECO:0000256" key="6">
    <source>
        <dbReference type="ARBA" id="ARBA00022741"/>
    </source>
</evidence>
<feature type="chain" id="PRO_5043407697" description="Protein kinase domain-containing protein" evidence="16">
    <location>
        <begin position="19"/>
        <end position="732"/>
    </location>
</feature>
<dbReference type="EMBL" id="JBDFQZ010000012">
    <property type="protein sequence ID" value="KAK9673431.1"/>
    <property type="molecule type" value="Genomic_DNA"/>
</dbReference>
<keyword evidence="3" id="KW-0808">Transferase</keyword>
<evidence type="ECO:0000313" key="18">
    <source>
        <dbReference type="EMBL" id="KAK9673431.1"/>
    </source>
</evidence>
<dbReference type="SUPFAM" id="SSF56112">
    <property type="entry name" value="Protein kinase-like (PK-like)"/>
    <property type="match status" value="1"/>
</dbReference>
<comment type="catalytic activity">
    <reaction evidence="13">
        <text>L-seryl-[protein] + ATP = O-phospho-L-seryl-[protein] + ADP + H(+)</text>
        <dbReference type="Rhea" id="RHEA:17989"/>
        <dbReference type="Rhea" id="RHEA-COMP:9863"/>
        <dbReference type="Rhea" id="RHEA-COMP:11604"/>
        <dbReference type="ChEBI" id="CHEBI:15378"/>
        <dbReference type="ChEBI" id="CHEBI:29999"/>
        <dbReference type="ChEBI" id="CHEBI:30616"/>
        <dbReference type="ChEBI" id="CHEBI:83421"/>
        <dbReference type="ChEBI" id="CHEBI:456216"/>
    </reaction>
</comment>
<feature type="transmembrane region" description="Helical" evidence="15">
    <location>
        <begin position="328"/>
        <end position="350"/>
    </location>
</feature>
<evidence type="ECO:0000256" key="11">
    <source>
        <dbReference type="ARBA" id="ARBA00023157"/>
    </source>
</evidence>
<dbReference type="GO" id="GO:0005524">
    <property type="term" value="F:ATP binding"/>
    <property type="evidence" value="ECO:0007669"/>
    <property type="project" value="UniProtKB-KW"/>
</dbReference>
<evidence type="ECO:0000256" key="8">
    <source>
        <dbReference type="ARBA" id="ARBA00022840"/>
    </source>
</evidence>
<proteinExistence type="predicted"/>
<keyword evidence="11" id="KW-1015">Disulfide bond</keyword>
<evidence type="ECO:0000259" key="17">
    <source>
        <dbReference type="PROSITE" id="PS50011"/>
    </source>
</evidence>
<dbReference type="InterPro" id="IPR025287">
    <property type="entry name" value="WAK_GUB"/>
</dbReference>
<keyword evidence="5 16" id="KW-0732">Signal</keyword>
<dbReference type="PROSITE" id="PS00108">
    <property type="entry name" value="PROTEIN_KINASE_ST"/>
    <property type="match status" value="1"/>
</dbReference>
<dbReference type="InterPro" id="IPR008271">
    <property type="entry name" value="Ser/Thr_kinase_AS"/>
</dbReference>
<dbReference type="FunFam" id="1.10.510.10:FF:000084">
    <property type="entry name" value="Wall-associated receptor kinase 2"/>
    <property type="match status" value="1"/>
</dbReference>
<evidence type="ECO:0000256" key="2">
    <source>
        <dbReference type="ARBA" id="ARBA00022527"/>
    </source>
</evidence>
<dbReference type="Pfam" id="PF13947">
    <property type="entry name" value="GUB_WAK_bind"/>
    <property type="match status" value="1"/>
</dbReference>
<dbReference type="InterPro" id="IPR011009">
    <property type="entry name" value="Kinase-like_dom_sf"/>
</dbReference>
<name>A0AAW1HBI3_SAPOF</name>
<dbReference type="PANTHER" id="PTHR27005:SF521">
    <property type="entry name" value="WALL-ASSOCIATED RECEPTOR KINASE-LIKE 6"/>
    <property type="match status" value="1"/>
</dbReference>
<dbReference type="Gene3D" id="1.10.510.10">
    <property type="entry name" value="Transferase(Phosphotransferase) domain 1"/>
    <property type="match status" value="1"/>
</dbReference>
<comment type="caution">
    <text evidence="18">The sequence shown here is derived from an EMBL/GenBank/DDBJ whole genome shotgun (WGS) entry which is preliminary data.</text>
</comment>
<sequence>MVSLVFLVLQLLPVLNVAVGPIISMPNCVDHCGDVQIPYPFGIGANCYREPPYEIICNASFGSPKPFLRDSNFEVLEISWPGRYSRETDSYNPGQIITVGMPRQNICTIDGAKEIRSYDFKGSPYLYSMDYNVLMMEGCGGSAQLKNRDRQVLAGCASVCDSDAAYMSGTTCYGIGCCQASMPITPFYDDYYSWGRGVDFYEINVVFEQPSKSNICNATVALIDSRSMDSINGSWSSLKIFPRTLFWMGAVGQLLPTDNKTDFSLIDPYTESECKFPYEGNPYIPNGCQGIYSIVEECRKCKSRCALHYNLNGPRFYCCEKHLLLKRAPFLGFIAGLGFVLLVLSSYWLYRYVKRRREIKQKAEHFKRNGGLLLQQQMSSDVGAVETTKIFTVIELEKATDNFNENRILGQGGQGTVYKGMLMDGKIVAIKKAKKVDESQVGQFVNEVVILSQINYRNVVKLLGCCLETEVPILVYEFVPNGTLYEHIHGQSEEFHVGWKMRLQIAAESAGAVAYLHSSSSAPIYHRDIKSTNILLDEKYRAKVSDFGTSKAINIDQTHVTTVVLGTYGYLDPEYFQSNQFTEKSDVYSFGVVLVELIAGKKPIFPTGDGGWISLATEFLTKMEDSRLLDMLDARIIDEGKEDEFMAVAKLARKCLNMNGKQRPTMKEIAVRLDGIRSSYMPISKESEPANSMQVVTEVFYTDGGPFGKGVFSLDDDLPACSVEILPLMNSD</sequence>
<keyword evidence="12" id="KW-0325">Glycoprotein</keyword>
<evidence type="ECO:0000256" key="13">
    <source>
        <dbReference type="ARBA" id="ARBA00047558"/>
    </source>
</evidence>
<reference evidence="18" key="1">
    <citation type="submission" date="2024-03" db="EMBL/GenBank/DDBJ databases">
        <title>WGS assembly of Saponaria officinalis var. Norfolk2.</title>
        <authorList>
            <person name="Jenkins J."/>
            <person name="Shu S."/>
            <person name="Grimwood J."/>
            <person name="Barry K."/>
            <person name="Goodstein D."/>
            <person name="Schmutz J."/>
            <person name="Leebens-Mack J."/>
            <person name="Osbourn A."/>
        </authorList>
    </citation>
    <scope>NUCLEOTIDE SEQUENCE [LARGE SCALE GENOMIC DNA]</scope>
    <source>
        <strain evidence="18">JIC</strain>
    </source>
</reference>
<dbReference type="AlphaFoldDB" id="A0AAW1HBI3"/>
<evidence type="ECO:0000256" key="14">
    <source>
        <dbReference type="ARBA" id="ARBA00047951"/>
    </source>
</evidence>
<keyword evidence="4 15" id="KW-0812">Transmembrane</keyword>
<dbReference type="SMART" id="SM00220">
    <property type="entry name" value="S_TKc"/>
    <property type="match status" value="1"/>
</dbReference>
<evidence type="ECO:0000256" key="16">
    <source>
        <dbReference type="SAM" id="SignalP"/>
    </source>
</evidence>
<keyword evidence="9 15" id="KW-1133">Transmembrane helix</keyword>
<evidence type="ECO:0000256" key="4">
    <source>
        <dbReference type="ARBA" id="ARBA00022692"/>
    </source>
</evidence>
<protein>
    <recommendedName>
        <fullName evidence="17">Protein kinase domain-containing protein</fullName>
    </recommendedName>
</protein>
<organism evidence="18 19">
    <name type="scientific">Saponaria officinalis</name>
    <name type="common">Common soapwort</name>
    <name type="synonym">Lychnis saponaria</name>
    <dbReference type="NCBI Taxonomy" id="3572"/>
    <lineage>
        <taxon>Eukaryota</taxon>
        <taxon>Viridiplantae</taxon>
        <taxon>Streptophyta</taxon>
        <taxon>Embryophyta</taxon>
        <taxon>Tracheophyta</taxon>
        <taxon>Spermatophyta</taxon>
        <taxon>Magnoliopsida</taxon>
        <taxon>eudicotyledons</taxon>
        <taxon>Gunneridae</taxon>
        <taxon>Pentapetalae</taxon>
        <taxon>Caryophyllales</taxon>
        <taxon>Caryophyllaceae</taxon>
        <taxon>Caryophylleae</taxon>
        <taxon>Saponaria</taxon>
    </lineage>
</organism>
<keyword evidence="8" id="KW-0067">ATP-binding</keyword>
<feature type="domain" description="Protein kinase" evidence="17">
    <location>
        <begin position="403"/>
        <end position="681"/>
    </location>
</feature>
<dbReference type="Gene3D" id="3.30.200.20">
    <property type="entry name" value="Phosphorylase Kinase, domain 1"/>
    <property type="match status" value="1"/>
</dbReference>
<comment type="catalytic activity">
    <reaction evidence="14">
        <text>L-threonyl-[protein] + ATP = O-phospho-L-threonyl-[protein] + ADP + H(+)</text>
        <dbReference type="Rhea" id="RHEA:46608"/>
        <dbReference type="Rhea" id="RHEA-COMP:11060"/>
        <dbReference type="Rhea" id="RHEA-COMP:11605"/>
        <dbReference type="ChEBI" id="CHEBI:15378"/>
        <dbReference type="ChEBI" id="CHEBI:30013"/>
        <dbReference type="ChEBI" id="CHEBI:30616"/>
        <dbReference type="ChEBI" id="CHEBI:61977"/>
        <dbReference type="ChEBI" id="CHEBI:456216"/>
    </reaction>
</comment>
<evidence type="ECO:0000256" key="5">
    <source>
        <dbReference type="ARBA" id="ARBA00022729"/>
    </source>
</evidence>
<accession>A0AAW1HBI3</accession>
<evidence type="ECO:0000256" key="7">
    <source>
        <dbReference type="ARBA" id="ARBA00022777"/>
    </source>
</evidence>
<dbReference type="PROSITE" id="PS50011">
    <property type="entry name" value="PROTEIN_KINASE_DOM"/>
    <property type="match status" value="1"/>
</dbReference>
<comment type="subcellular location">
    <subcellularLocation>
        <location evidence="1">Membrane</location>
        <topology evidence="1">Single-pass type I membrane protein</topology>
    </subcellularLocation>
</comment>
<dbReference type="GO" id="GO:0007166">
    <property type="term" value="P:cell surface receptor signaling pathway"/>
    <property type="evidence" value="ECO:0007669"/>
    <property type="project" value="InterPro"/>
</dbReference>
<keyword evidence="19" id="KW-1185">Reference proteome</keyword>
<dbReference type="PANTHER" id="PTHR27005">
    <property type="entry name" value="WALL-ASSOCIATED RECEPTOR KINASE-LIKE 21"/>
    <property type="match status" value="1"/>
</dbReference>
<evidence type="ECO:0000256" key="1">
    <source>
        <dbReference type="ARBA" id="ARBA00004479"/>
    </source>
</evidence>
<evidence type="ECO:0000256" key="10">
    <source>
        <dbReference type="ARBA" id="ARBA00023136"/>
    </source>
</evidence>
<evidence type="ECO:0000256" key="9">
    <source>
        <dbReference type="ARBA" id="ARBA00022989"/>
    </source>
</evidence>
<dbReference type="GO" id="GO:0030247">
    <property type="term" value="F:polysaccharide binding"/>
    <property type="evidence" value="ECO:0007669"/>
    <property type="project" value="InterPro"/>
</dbReference>
<evidence type="ECO:0000256" key="15">
    <source>
        <dbReference type="SAM" id="Phobius"/>
    </source>
</evidence>
<gene>
    <name evidence="18" type="ORF">RND81_12G167400</name>
</gene>
<dbReference type="GO" id="GO:0004674">
    <property type="term" value="F:protein serine/threonine kinase activity"/>
    <property type="evidence" value="ECO:0007669"/>
    <property type="project" value="UniProtKB-KW"/>
</dbReference>
<evidence type="ECO:0000256" key="3">
    <source>
        <dbReference type="ARBA" id="ARBA00022679"/>
    </source>
</evidence>
<dbReference type="Proteomes" id="UP001443914">
    <property type="component" value="Unassembled WGS sequence"/>
</dbReference>
<keyword evidence="6" id="KW-0547">Nucleotide-binding</keyword>
<keyword evidence="2" id="KW-0723">Serine/threonine-protein kinase</keyword>
<dbReference type="InterPro" id="IPR045274">
    <property type="entry name" value="WAK-like"/>
</dbReference>
<feature type="signal peptide" evidence="16">
    <location>
        <begin position="1"/>
        <end position="18"/>
    </location>
</feature>
<evidence type="ECO:0000256" key="12">
    <source>
        <dbReference type="ARBA" id="ARBA00023180"/>
    </source>
</evidence>
<evidence type="ECO:0000313" key="19">
    <source>
        <dbReference type="Proteomes" id="UP001443914"/>
    </source>
</evidence>
<dbReference type="GO" id="GO:0005886">
    <property type="term" value="C:plasma membrane"/>
    <property type="evidence" value="ECO:0007669"/>
    <property type="project" value="TreeGrafter"/>
</dbReference>
<dbReference type="Pfam" id="PF07714">
    <property type="entry name" value="PK_Tyr_Ser-Thr"/>
    <property type="match status" value="1"/>
</dbReference>
<dbReference type="FunFam" id="3.30.200.20:FF:000043">
    <property type="entry name" value="Wall-associated receptor kinase 2"/>
    <property type="match status" value="1"/>
</dbReference>